<dbReference type="InterPro" id="IPR003838">
    <property type="entry name" value="ABC3_permease_C"/>
</dbReference>
<comment type="subcellular location">
    <subcellularLocation>
        <location evidence="1">Cell membrane</location>
        <topology evidence="1">Multi-pass membrane protein</topology>
    </subcellularLocation>
</comment>
<dbReference type="InterPro" id="IPR025857">
    <property type="entry name" value="MacB_PCD"/>
</dbReference>
<keyword evidence="3" id="KW-1003">Cell membrane</keyword>
<name>A0ABY7NTB8_9SPHN</name>
<dbReference type="PANTHER" id="PTHR30489">
    <property type="entry name" value="LIPOPROTEIN-RELEASING SYSTEM TRANSMEMBRANE PROTEIN LOLE"/>
    <property type="match status" value="1"/>
</dbReference>
<feature type="transmembrane region" description="Helical" evidence="7">
    <location>
        <begin position="353"/>
        <end position="372"/>
    </location>
</feature>
<reference evidence="10 11" key="1">
    <citation type="submission" date="2022-12" db="EMBL/GenBank/DDBJ databases">
        <title>Sphingomonas abieness sp. nov., an endophytic bacterium isolated from Abies koreana.</title>
        <authorList>
            <person name="Jiang L."/>
            <person name="Lee J."/>
        </authorList>
    </citation>
    <scope>NUCLEOTIDE SEQUENCE [LARGE SCALE GENOMIC DNA]</scope>
    <source>
        <strain evidence="11">PAMB 00755</strain>
    </source>
</reference>
<feature type="transmembrane region" description="Helical" evidence="7">
    <location>
        <begin position="477"/>
        <end position="501"/>
    </location>
</feature>
<dbReference type="EMBL" id="CP115174">
    <property type="protein sequence ID" value="WBO23812.1"/>
    <property type="molecule type" value="Genomic_DNA"/>
</dbReference>
<evidence type="ECO:0000256" key="3">
    <source>
        <dbReference type="ARBA" id="ARBA00022475"/>
    </source>
</evidence>
<evidence type="ECO:0000256" key="1">
    <source>
        <dbReference type="ARBA" id="ARBA00004651"/>
    </source>
</evidence>
<feature type="domain" description="ABC3 transporter permease C-terminal" evidence="8">
    <location>
        <begin position="257"/>
        <end position="381"/>
    </location>
</feature>
<keyword evidence="11" id="KW-1185">Reference proteome</keyword>
<dbReference type="Pfam" id="PF12704">
    <property type="entry name" value="MacB_PCD"/>
    <property type="match status" value="1"/>
</dbReference>
<dbReference type="Pfam" id="PF02687">
    <property type="entry name" value="FtsX"/>
    <property type="match status" value="2"/>
</dbReference>
<feature type="transmembrane region" description="Helical" evidence="7">
    <location>
        <begin position="709"/>
        <end position="729"/>
    </location>
</feature>
<sequence length="834" mass="86047">MPDWSGSVVPRWMIVGEWRAHPVRIVTAIIAIAIGVALGFAVHLVNASALDRFARGVAIVNGGADLRIEAAGGQGFGDDLYARVARVPGVAAVSPVVHLHARLGTLAIDLLGTDVLRTAMVTPMLVPTAGRGDDPTTLFDPASLFLSRAALAGHRVGEEVTVVVDGRARNFWIAGSVPGGGDRALGIIDIAAAQDRFDRLGKIDRLDLRLSEGADAAKARAAVAAMLPGDALLAGSTDDDSRTDALSRAYRVNLDMLALVALLTGAFLVYSAQVLSITRRRPQFALLRVMGASQRLILGQLIVEGLILGLIGAAIGILAGLGLATAVLRLVGGDLGSGYFGGAGRPPLLFDPWAALGFAGLGLAAALVGSLIPARQAAGIAPSVSLRNLGDAVDPRRRPAIVPALLLALAGLGFALMPAVHGMSLFGYGAIGLLLAAGIGAMPWLARILLAPLARHRFASPVADLAIGRLWGAPSQAAVALSGIVASVGLMIAMAVMVASFRGSVDDWLGQILSADLYLSADGGTPFDRVAQARMARVPGIDRIDFGAQHGISLAPARPPVLLFTRDGDTMPPAIGAEVAAPPGAVAVRISEPAARLYHLAPGSTVALPLGPHPVRAVVTAIYRDYARQSGAITIDGRTYDRLTGDTARGEAAITLAPHATMAATIAGLRHALPPTVSDVVQIVPTRALKARALAIFDRSFAITYGLELVAVVVGLAGVAATTSAQTIARTREFGMLRHLGVTRRQIVAMLGLEGALLGSVGGIAGIALGCVLAQILIHVINPQSFNWTMETRLPIGLLVGVGLALVAASALTAMLAGRRAVSEDAVRAVREDW</sequence>
<comment type="similarity">
    <text evidence="2">Belongs to the ABC-4 integral membrane protein family. LolC/E subfamily.</text>
</comment>
<feature type="transmembrane region" description="Helical" evidence="7">
    <location>
        <begin position="296"/>
        <end position="321"/>
    </location>
</feature>
<evidence type="ECO:0000313" key="11">
    <source>
        <dbReference type="Proteomes" id="UP001210865"/>
    </source>
</evidence>
<keyword evidence="5 7" id="KW-1133">Transmembrane helix</keyword>
<feature type="transmembrane region" description="Helical" evidence="7">
    <location>
        <begin position="400"/>
        <end position="420"/>
    </location>
</feature>
<evidence type="ECO:0000259" key="8">
    <source>
        <dbReference type="Pfam" id="PF02687"/>
    </source>
</evidence>
<feature type="transmembrane region" description="Helical" evidence="7">
    <location>
        <begin position="426"/>
        <end position="450"/>
    </location>
</feature>
<evidence type="ECO:0000313" key="10">
    <source>
        <dbReference type="EMBL" id="WBO23812.1"/>
    </source>
</evidence>
<evidence type="ECO:0000256" key="6">
    <source>
        <dbReference type="ARBA" id="ARBA00023136"/>
    </source>
</evidence>
<protein>
    <submittedName>
        <fullName evidence="10">ABC transporter permease</fullName>
    </submittedName>
</protein>
<keyword evidence="4 7" id="KW-0812">Transmembrane</keyword>
<dbReference type="RefSeq" id="WP_270078443.1">
    <property type="nucleotide sequence ID" value="NZ_CP115174.1"/>
</dbReference>
<proteinExistence type="inferred from homology"/>
<evidence type="ECO:0000256" key="2">
    <source>
        <dbReference type="ARBA" id="ARBA00005236"/>
    </source>
</evidence>
<feature type="transmembrane region" description="Helical" evidence="7">
    <location>
        <begin position="750"/>
        <end position="778"/>
    </location>
</feature>
<evidence type="ECO:0000256" key="4">
    <source>
        <dbReference type="ARBA" id="ARBA00022692"/>
    </source>
</evidence>
<feature type="domain" description="ABC3 transporter permease C-terminal" evidence="8">
    <location>
        <begin position="709"/>
        <end position="823"/>
    </location>
</feature>
<organism evidence="10 11">
    <name type="scientific">Sphingomonas abietis</name>
    <dbReference type="NCBI Taxonomy" id="3012344"/>
    <lineage>
        <taxon>Bacteria</taxon>
        <taxon>Pseudomonadati</taxon>
        <taxon>Pseudomonadota</taxon>
        <taxon>Alphaproteobacteria</taxon>
        <taxon>Sphingomonadales</taxon>
        <taxon>Sphingomonadaceae</taxon>
        <taxon>Sphingomonas</taxon>
    </lineage>
</organism>
<dbReference type="InterPro" id="IPR051447">
    <property type="entry name" value="Lipoprotein-release_system"/>
</dbReference>
<dbReference type="PANTHER" id="PTHR30489:SF0">
    <property type="entry name" value="LIPOPROTEIN-RELEASING SYSTEM TRANSMEMBRANE PROTEIN LOLE"/>
    <property type="match status" value="1"/>
</dbReference>
<evidence type="ECO:0000259" key="9">
    <source>
        <dbReference type="Pfam" id="PF12704"/>
    </source>
</evidence>
<dbReference type="Proteomes" id="UP001210865">
    <property type="component" value="Chromosome"/>
</dbReference>
<accession>A0ABY7NTB8</accession>
<keyword evidence="6 7" id="KW-0472">Membrane</keyword>
<evidence type="ECO:0000256" key="7">
    <source>
        <dbReference type="SAM" id="Phobius"/>
    </source>
</evidence>
<feature type="transmembrane region" description="Helical" evidence="7">
    <location>
        <begin position="798"/>
        <end position="818"/>
    </location>
</feature>
<feature type="domain" description="MacB-like periplasmic core" evidence="9">
    <location>
        <begin position="27"/>
        <end position="225"/>
    </location>
</feature>
<feature type="transmembrane region" description="Helical" evidence="7">
    <location>
        <begin position="25"/>
        <end position="45"/>
    </location>
</feature>
<evidence type="ECO:0000256" key="5">
    <source>
        <dbReference type="ARBA" id="ARBA00022989"/>
    </source>
</evidence>
<feature type="transmembrane region" description="Helical" evidence="7">
    <location>
        <begin position="256"/>
        <end position="275"/>
    </location>
</feature>
<gene>
    <name evidence="10" type="ORF">PBT88_06740</name>
</gene>